<dbReference type="RefSeq" id="WP_013778643.1">
    <property type="nucleotide sequence ID" value="NC_015519.1"/>
</dbReference>
<organism evidence="8 9">
    <name type="scientific">Tepidanaerobacter acetatoxydans (strain DSM 21804 / JCM 16047 / Re1)</name>
    <dbReference type="NCBI Taxonomy" id="1209989"/>
    <lineage>
        <taxon>Bacteria</taxon>
        <taxon>Bacillati</taxon>
        <taxon>Bacillota</taxon>
        <taxon>Clostridia</taxon>
        <taxon>Thermosediminibacterales</taxon>
        <taxon>Tepidanaerobacteraceae</taxon>
        <taxon>Tepidanaerobacter</taxon>
    </lineage>
</organism>
<dbReference type="HOGENOM" id="CLU_021572_1_0_9"/>
<dbReference type="InterPro" id="IPR051198">
    <property type="entry name" value="BchE-like"/>
</dbReference>
<evidence type="ECO:0000259" key="7">
    <source>
        <dbReference type="PROSITE" id="PS51918"/>
    </source>
</evidence>
<dbReference type="GO" id="GO:0003824">
    <property type="term" value="F:catalytic activity"/>
    <property type="evidence" value="ECO:0007669"/>
    <property type="project" value="InterPro"/>
</dbReference>
<evidence type="ECO:0000256" key="2">
    <source>
        <dbReference type="ARBA" id="ARBA00022691"/>
    </source>
</evidence>
<dbReference type="InterPro" id="IPR058240">
    <property type="entry name" value="rSAM_sf"/>
</dbReference>
<keyword evidence="4" id="KW-0408">Iron</keyword>
<dbReference type="KEGG" id="tep:TepRe1_1580"/>
<dbReference type="InterPro" id="IPR034466">
    <property type="entry name" value="Methyltransferase_Class_B"/>
</dbReference>
<dbReference type="InterPro" id="IPR006638">
    <property type="entry name" value="Elp3/MiaA/NifB-like_rSAM"/>
</dbReference>
<dbReference type="PROSITE" id="PS51332">
    <property type="entry name" value="B12_BINDING"/>
    <property type="match status" value="1"/>
</dbReference>
<reference evidence="9" key="1">
    <citation type="journal article" date="2013" name="Genome Announc.">
        <title>First genome sequence of a syntrophic acetate-oxidizing bacterium, Tepidanaerobacter acetatoxydans strain Re1.</title>
        <authorList>
            <person name="Manzoor S."/>
            <person name="Bongcam-Rudloff E."/>
            <person name="Schnurer A."/>
            <person name="Muller B."/>
        </authorList>
    </citation>
    <scope>NUCLEOTIDE SEQUENCE [LARGE SCALE GENOMIC DNA]</scope>
    <source>
        <strain evidence="9">Re1</strain>
    </source>
</reference>
<evidence type="ECO:0000256" key="3">
    <source>
        <dbReference type="ARBA" id="ARBA00022723"/>
    </source>
</evidence>
<dbReference type="PANTHER" id="PTHR43409:SF16">
    <property type="entry name" value="SLR0320 PROTEIN"/>
    <property type="match status" value="1"/>
</dbReference>
<dbReference type="OrthoDB" id="9801424at2"/>
<dbReference type="InterPro" id="IPR036724">
    <property type="entry name" value="Cobalamin-bd_sf"/>
</dbReference>
<keyword evidence="3" id="KW-0479">Metal-binding</keyword>
<accession>F4LWC2</accession>
<dbReference type="InterPro" id="IPR025288">
    <property type="entry name" value="DUF4080"/>
</dbReference>
<proteinExistence type="predicted"/>
<feature type="domain" description="B12-binding" evidence="6">
    <location>
        <begin position="1"/>
        <end position="132"/>
    </location>
</feature>
<dbReference type="EMBL" id="HF563609">
    <property type="protein sequence ID" value="CDI40785.1"/>
    <property type="molecule type" value="Genomic_DNA"/>
</dbReference>
<evidence type="ECO:0000256" key="5">
    <source>
        <dbReference type="ARBA" id="ARBA00023014"/>
    </source>
</evidence>
<dbReference type="GO" id="GO:0051539">
    <property type="term" value="F:4 iron, 4 sulfur cluster binding"/>
    <property type="evidence" value="ECO:0007669"/>
    <property type="project" value="UniProtKB-KW"/>
</dbReference>
<dbReference type="CDD" id="cd01335">
    <property type="entry name" value="Radical_SAM"/>
    <property type="match status" value="1"/>
</dbReference>
<dbReference type="Gene3D" id="3.80.30.20">
    <property type="entry name" value="tm_1862 like domain"/>
    <property type="match status" value="1"/>
</dbReference>
<dbReference type="SFLD" id="SFLDG01123">
    <property type="entry name" value="methyltransferase_(Class_B)"/>
    <property type="match status" value="1"/>
</dbReference>
<dbReference type="GO" id="GO:0005829">
    <property type="term" value="C:cytosol"/>
    <property type="evidence" value="ECO:0007669"/>
    <property type="project" value="TreeGrafter"/>
</dbReference>
<name>F4LWC2_TEPAE</name>
<evidence type="ECO:0000259" key="6">
    <source>
        <dbReference type="PROSITE" id="PS51332"/>
    </source>
</evidence>
<evidence type="ECO:0000256" key="1">
    <source>
        <dbReference type="ARBA" id="ARBA00001966"/>
    </source>
</evidence>
<dbReference type="InterPro" id="IPR007197">
    <property type="entry name" value="rSAM"/>
</dbReference>
<dbReference type="SMART" id="SM00729">
    <property type="entry name" value="Elp3"/>
    <property type="match status" value="1"/>
</dbReference>
<dbReference type="GO" id="GO:0046872">
    <property type="term" value="F:metal ion binding"/>
    <property type="evidence" value="ECO:0007669"/>
    <property type="project" value="UniProtKB-KW"/>
</dbReference>
<dbReference type="Gene3D" id="3.40.50.280">
    <property type="entry name" value="Cobalamin-binding domain"/>
    <property type="match status" value="1"/>
</dbReference>
<dbReference type="SFLD" id="SFLDG01082">
    <property type="entry name" value="B12-binding_domain_containing"/>
    <property type="match status" value="1"/>
</dbReference>
<gene>
    <name evidence="8" type="ordered locus">TEPIRE1_1702</name>
</gene>
<dbReference type="Pfam" id="PF02310">
    <property type="entry name" value="B12-binding"/>
    <property type="match status" value="1"/>
</dbReference>
<evidence type="ECO:0000256" key="4">
    <source>
        <dbReference type="ARBA" id="ARBA00023004"/>
    </source>
</evidence>
<dbReference type="SFLD" id="SFLDS00029">
    <property type="entry name" value="Radical_SAM"/>
    <property type="match status" value="1"/>
</dbReference>
<dbReference type="SUPFAM" id="SSF102114">
    <property type="entry name" value="Radical SAM enzymes"/>
    <property type="match status" value="1"/>
</dbReference>
<dbReference type="SUPFAM" id="SSF52242">
    <property type="entry name" value="Cobalamin (vitamin B12)-binding domain"/>
    <property type="match status" value="1"/>
</dbReference>
<protein>
    <submittedName>
        <fullName evidence="8">Radical SAM domain protein</fullName>
    </submittedName>
</protein>
<dbReference type="InterPro" id="IPR006158">
    <property type="entry name" value="Cobalamin-bd"/>
</dbReference>
<dbReference type="KEGG" id="tae:TepiRe1_1702"/>
<comment type="cofactor">
    <cofactor evidence="1">
        <name>[4Fe-4S] cluster</name>
        <dbReference type="ChEBI" id="CHEBI:49883"/>
    </cofactor>
</comment>
<keyword evidence="5" id="KW-0411">Iron-sulfur</keyword>
<dbReference type="GO" id="GO:0031419">
    <property type="term" value="F:cobalamin binding"/>
    <property type="evidence" value="ECO:0007669"/>
    <property type="project" value="InterPro"/>
</dbReference>
<keyword evidence="2" id="KW-0949">S-adenosyl-L-methionine</keyword>
<feature type="domain" description="Radical SAM core" evidence="7">
    <location>
        <begin position="167"/>
        <end position="387"/>
    </location>
</feature>
<dbReference type="eggNOG" id="COG1032">
    <property type="taxonomic scope" value="Bacteria"/>
</dbReference>
<evidence type="ECO:0000313" key="8">
    <source>
        <dbReference type="EMBL" id="CDI40785.1"/>
    </source>
</evidence>
<dbReference type="Pfam" id="PF13311">
    <property type="entry name" value="DUF4080"/>
    <property type="match status" value="1"/>
</dbReference>
<dbReference type="AlphaFoldDB" id="F4LWC2"/>
<sequence length="562" mass="65161">MKTLLVGINAKYIHTNLAIRDIAAYCRDEDISVYEATINDNFDDILEDIMSYNADLIGFSCYLWNIEDVLYIAENIKKIKSETVIVLGGPEVSYETEELLKRVPHVDYVILSEGEKRFCELLQAFNGKMPVESIDGLAYRINDNILVNIPKEYVDLNDIPFPYIDEDLEHKLVYYETSRGCPFKCAFCISSLETHVRTADLEKVKNDLLKFTQMGVKVVKLVDRSFNCNLDRALDLLDIIRQFPGNTVFHCEINPELVNDRFIKALSGIEKQLQFEVGIQSTNPETLKEISRTPNVKRTIEGIKLLKTTGIKLHVDLIAGLPHESFERFGYSFDEVYNLHPAEIQLGFLKLLKGTGLRKYAHKYGIVYRTRPPYEILYNNDISYQELCILKGIALLVDKYYNTGRFRYSMTYLNTKFERPFALFMSLYNYCKERNLFRTRHSLKSQYDILYSFAENVGIDTDVFKDIIKFDFMLTSGKAALPECIEPIETREFLNKAKEYAYNKKWLETNLFQAVGLSNHKLSQKLSYGLFRHDVPNNTNKKTKGIVFLQKDGENYYAEFDI</sequence>
<dbReference type="InterPro" id="IPR023404">
    <property type="entry name" value="rSAM_horseshoe"/>
</dbReference>
<dbReference type="PROSITE" id="PS51918">
    <property type="entry name" value="RADICAL_SAM"/>
    <property type="match status" value="1"/>
</dbReference>
<dbReference type="Proteomes" id="UP000010802">
    <property type="component" value="Chromosome"/>
</dbReference>
<dbReference type="PANTHER" id="PTHR43409">
    <property type="entry name" value="ANAEROBIC MAGNESIUM-PROTOPORPHYRIN IX MONOMETHYL ESTER CYCLASE-RELATED"/>
    <property type="match status" value="1"/>
</dbReference>
<keyword evidence="9" id="KW-1185">Reference proteome</keyword>
<evidence type="ECO:0000313" key="9">
    <source>
        <dbReference type="Proteomes" id="UP000010802"/>
    </source>
</evidence>
<dbReference type="STRING" id="1209989.TepRe1_1580"/>
<dbReference type="Pfam" id="PF04055">
    <property type="entry name" value="Radical_SAM"/>
    <property type="match status" value="1"/>
</dbReference>
<dbReference type="CDD" id="cd02068">
    <property type="entry name" value="radical_SAM_B12_BD"/>
    <property type="match status" value="1"/>
</dbReference>